<feature type="region of interest" description="Disordered" evidence="1">
    <location>
        <begin position="14"/>
        <end position="148"/>
    </location>
</feature>
<dbReference type="Proteomes" id="UP001430953">
    <property type="component" value="Unassembled WGS sequence"/>
</dbReference>
<reference evidence="2 3" key="1">
    <citation type="submission" date="2023-03" db="EMBL/GenBank/DDBJ databases">
        <title>High recombination rates correlate with genetic variation in Cardiocondyla obscurior ants.</title>
        <authorList>
            <person name="Errbii M."/>
        </authorList>
    </citation>
    <scope>NUCLEOTIDE SEQUENCE [LARGE SCALE GENOMIC DNA]</scope>
    <source>
        <strain evidence="2">Alpha-2009</strain>
        <tissue evidence="2">Whole body</tissue>
    </source>
</reference>
<gene>
    <name evidence="2" type="ORF">PUN28_007594</name>
</gene>
<evidence type="ECO:0000313" key="2">
    <source>
        <dbReference type="EMBL" id="KAL0123064.1"/>
    </source>
</evidence>
<evidence type="ECO:0000256" key="1">
    <source>
        <dbReference type="SAM" id="MobiDB-lite"/>
    </source>
</evidence>
<feature type="compositionally biased region" description="Pro residues" evidence="1">
    <location>
        <begin position="72"/>
        <end position="84"/>
    </location>
</feature>
<proteinExistence type="predicted"/>
<keyword evidence="3" id="KW-1185">Reference proteome</keyword>
<name>A0AAW2G739_9HYME</name>
<dbReference type="AlphaFoldDB" id="A0AAW2G739"/>
<comment type="caution">
    <text evidence="2">The sequence shown here is derived from an EMBL/GenBank/DDBJ whole genome shotgun (WGS) entry which is preliminary data.</text>
</comment>
<evidence type="ECO:0000313" key="3">
    <source>
        <dbReference type="Proteomes" id="UP001430953"/>
    </source>
</evidence>
<accession>A0AAW2G739</accession>
<sequence length="196" mass="21622">MRENTLIYVCSVERKRKKQAREESCFAQENLSFRKIDATVAKGQREKRRVNEDAEGTGGARKGEKETDAGSRPPPTPPLSPRGPPRLAAAVRAPSQPSAATPTREPPSNHPPGGNPTGYVSTPSERIDRDSADPTIARPGTRSRHPAAHDFRLSLSEMLCTSESREAGRVSCFPLPLRPFFFFHPRICGRRRLVGI</sequence>
<feature type="compositionally biased region" description="Pro residues" evidence="1">
    <location>
        <begin position="104"/>
        <end position="114"/>
    </location>
</feature>
<protein>
    <submittedName>
        <fullName evidence="2">Uncharacterized protein</fullName>
    </submittedName>
</protein>
<dbReference type="EMBL" id="JADYXP020000006">
    <property type="protein sequence ID" value="KAL0123064.1"/>
    <property type="molecule type" value="Genomic_DNA"/>
</dbReference>
<organism evidence="2 3">
    <name type="scientific">Cardiocondyla obscurior</name>
    <dbReference type="NCBI Taxonomy" id="286306"/>
    <lineage>
        <taxon>Eukaryota</taxon>
        <taxon>Metazoa</taxon>
        <taxon>Ecdysozoa</taxon>
        <taxon>Arthropoda</taxon>
        <taxon>Hexapoda</taxon>
        <taxon>Insecta</taxon>
        <taxon>Pterygota</taxon>
        <taxon>Neoptera</taxon>
        <taxon>Endopterygota</taxon>
        <taxon>Hymenoptera</taxon>
        <taxon>Apocrita</taxon>
        <taxon>Aculeata</taxon>
        <taxon>Formicoidea</taxon>
        <taxon>Formicidae</taxon>
        <taxon>Myrmicinae</taxon>
        <taxon>Cardiocondyla</taxon>
    </lineage>
</organism>